<dbReference type="RefSeq" id="XP_064765427.1">
    <property type="nucleotide sequence ID" value="XM_064911248.1"/>
</dbReference>
<dbReference type="PROSITE" id="PS50181">
    <property type="entry name" value="FBOX"/>
    <property type="match status" value="1"/>
</dbReference>
<dbReference type="InterPro" id="IPR036047">
    <property type="entry name" value="F-box-like_dom_sf"/>
</dbReference>
<dbReference type="EMBL" id="JBBJBU010000018">
    <property type="protein sequence ID" value="KAK7202394.1"/>
    <property type="molecule type" value="Genomic_DNA"/>
</dbReference>
<organism evidence="2 3">
    <name type="scientific">Myxozyma melibiosi</name>
    <dbReference type="NCBI Taxonomy" id="54550"/>
    <lineage>
        <taxon>Eukaryota</taxon>
        <taxon>Fungi</taxon>
        <taxon>Dikarya</taxon>
        <taxon>Ascomycota</taxon>
        <taxon>Saccharomycotina</taxon>
        <taxon>Lipomycetes</taxon>
        <taxon>Lipomycetales</taxon>
        <taxon>Lipomycetaceae</taxon>
        <taxon>Myxozyma</taxon>
    </lineage>
</organism>
<keyword evidence="3" id="KW-1185">Reference proteome</keyword>
<comment type="caution">
    <text evidence="2">The sequence shown here is derived from an EMBL/GenBank/DDBJ whole genome shotgun (WGS) entry which is preliminary data.</text>
</comment>
<evidence type="ECO:0000259" key="1">
    <source>
        <dbReference type="PROSITE" id="PS50181"/>
    </source>
</evidence>
<feature type="domain" description="F-box" evidence="1">
    <location>
        <begin position="3"/>
        <end position="49"/>
    </location>
</feature>
<dbReference type="Proteomes" id="UP001498771">
    <property type="component" value="Unassembled WGS sequence"/>
</dbReference>
<name>A0ABR1EXR5_9ASCO</name>
<evidence type="ECO:0000313" key="3">
    <source>
        <dbReference type="Proteomes" id="UP001498771"/>
    </source>
</evidence>
<gene>
    <name evidence="2" type="ORF">BZA70DRAFT_270053</name>
</gene>
<dbReference type="Gene3D" id="1.20.1280.50">
    <property type="match status" value="1"/>
</dbReference>
<sequence length="586" mass="66247">MNNGAFSRLPVEVLARISFYLSDHDLVRLSEVDRRLHVVAKHPSCWRWRCQKWISWSEPKMLLRSRSRLLDQEYSDLDWREVYIQKTAIDRKVRLLAERYSGYSSYSDSFDSITSLGLDALDALSAIIKDNSTYNLGAKFIASQARGFIRRRHAVQLFLAIANSKPSARAIDQEIVFSAPAYFHESDYCEQLIFMHDAADRAARRLGYSNYDAYTAAHCILDLLVAEGLIPPYGKYTSTSRKSTTVVLTDSPEQTENPLILSVFSLSNSTHHFWSPAGIYAGIARRVGLECKIISLQTLMLYLPSDPNKRVYVSTVLKRVFREQELSTSPTCTNYDVAEMSNLEILKNMSSVLSLFVQSSSYMGNIAVANVAPRPVTALDTPDEMLDYALTSTVNPLRTLQLLIDEQWILGDLMSIRRRGCRNELEMFMSREFHDAFAVAYGAHMADRFVGRVRKVAGLVEKCVESEEMGYAVDNDTREDTNSSCPGNFSIGDLVIYSRYGRGGVVVAGASRPNSTTTQKFYLVVLATDAQRACVSQRSLRKPKTVFEKEAVVKALNLPAVQAELGRYFKRFEWDTNTFLEYKSLV</sequence>
<reference evidence="2 3" key="1">
    <citation type="submission" date="2024-03" db="EMBL/GenBank/DDBJ databases">
        <title>Genome-scale model development and genomic sequencing of the oleaginous clade Lipomyces.</title>
        <authorList>
            <consortium name="Lawrence Berkeley National Laboratory"/>
            <person name="Czajka J.J."/>
            <person name="Han Y."/>
            <person name="Kim J."/>
            <person name="Mondo S.J."/>
            <person name="Hofstad B.A."/>
            <person name="Robles A."/>
            <person name="Haridas S."/>
            <person name="Riley R."/>
            <person name="LaButti K."/>
            <person name="Pangilinan J."/>
            <person name="Andreopoulos W."/>
            <person name="Lipzen A."/>
            <person name="Yan J."/>
            <person name="Wang M."/>
            <person name="Ng V."/>
            <person name="Grigoriev I.V."/>
            <person name="Spatafora J.W."/>
            <person name="Magnuson J.K."/>
            <person name="Baker S.E."/>
            <person name="Pomraning K.R."/>
        </authorList>
    </citation>
    <scope>NUCLEOTIDE SEQUENCE [LARGE SCALE GENOMIC DNA]</scope>
    <source>
        <strain evidence="2 3">Phaff 52-87</strain>
    </source>
</reference>
<dbReference type="Pfam" id="PF12937">
    <property type="entry name" value="F-box-like"/>
    <property type="match status" value="1"/>
</dbReference>
<evidence type="ECO:0000313" key="2">
    <source>
        <dbReference type="EMBL" id="KAK7202394.1"/>
    </source>
</evidence>
<dbReference type="GeneID" id="90036760"/>
<accession>A0ABR1EXR5</accession>
<proteinExistence type="predicted"/>
<dbReference type="InterPro" id="IPR001810">
    <property type="entry name" value="F-box_dom"/>
</dbReference>
<dbReference type="SUPFAM" id="SSF81383">
    <property type="entry name" value="F-box domain"/>
    <property type="match status" value="1"/>
</dbReference>
<protein>
    <recommendedName>
        <fullName evidence="1">F-box domain-containing protein</fullName>
    </recommendedName>
</protein>